<keyword evidence="2" id="KW-1185">Reference proteome</keyword>
<accession>A0A1X1RLQ9</accession>
<dbReference type="OrthoDB" id="4639409at2"/>
<dbReference type="AlphaFoldDB" id="A0A1X1RLQ9"/>
<dbReference type="EMBL" id="LQOJ01000010">
    <property type="protein sequence ID" value="ORV09142.1"/>
    <property type="molecule type" value="Genomic_DNA"/>
</dbReference>
<reference evidence="1 2" key="1">
    <citation type="submission" date="2016-01" db="EMBL/GenBank/DDBJ databases">
        <title>The new phylogeny of the genus Mycobacterium.</title>
        <authorList>
            <person name="Tarcisio F."/>
            <person name="Conor M."/>
            <person name="Antonella G."/>
            <person name="Elisabetta G."/>
            <person name="Giulia F.S."/>
            <person name="Sara T."/>
            <person name="Anna F."/>
            <person name="Clotilde B."/>
            <person name="Roberto B."/>
            <person name="Veronica D.S."/>
            <person name="Fabio R."/>
            <person name="Monica P."/>
            <person name="Olivier J."/>
            <person name="Enrico T."/>
            <person name="Nicola S."/>
        </authorList>
    </citation>
    <scope>NUCLEOTIDE SEQUENCE [LARGE SCALE GENOMIC DNA]</scope>
    <source>
        <strain evidence="1 2">DSM 44179</strain>
    </source>
</reference>
<evidence type="ECO:0000313" key="2">
    <source>
        <dbReference type="Proteomes" id="UP000193484"/>
    </source>
</evidence>
<dbReference type="STRING" id="1793.AWC04_01535"/>
<sequence>MARNLRWLFAAALVAPYGLISPMLPTATADNPIPICPPNQVSGFDGNQCTPQPCQPPFQQGMMPPCIMPITQVCPPGMVSYYNGSPCTPQPCTPPYAPGIPPCFMPPPTIGPNGMPGMG</sequence>
<name>A0A1X1RLQ9_MYCFA</name>
<comment type="caution">
    <text evidence="1">The sequence shown here is derived from an EMBL/GenBank/DDBJ whole genome shotgun (WGS) entry which is preliminary data.</text>
</comment>
<evidence type="ECO:0000313" key="1">
    <source>
        <dbReference type="EMBL" id="ORV09142.1"/>
    </source>
</evidence>
<dbReference type="Proteomes" id="UP000193484">
    <property type="component" value="Unassembled WGS sequence"/>
</dbReference>
<protein>
    <submittedName>
        <fullName evidence="1">Uncharacterized protein</fullName>
    </submittedName>
</protein>
<dbReference type="RefSeq" id="WP_085092556.1">
    <property type="nucleotide sequence ID" value="NZ_AP022603.1"/>
</dbReference>
<proteinExistence type="predicted"/>
<gene>
    <name evidence="1" type="ORF">AWC04_01535</name>
</gene>
<organism evidence="1 2">
    <name type="scientific">Mycolicibacterium fallax</name>
    <name type="common">Mycobacterium fallax</name>
    <dbReference type="NCBI Taxonomy" id="1793"/>
    <lineage>
        <taxon>Bacteria</taxon>
        <taxon>Bacillati</taxon>
        <taxon>Actinomycetota</taxon>
        <taxon>Actinomycetes</taxon>
        <taxon>Mycobacteriales</taxon>
        <taxon>Mycobacteriaceae</taxon>
        <taxon>Mycolicibacterium</taxon>
    </lineage>
</organism>